<dbReference type="OrthoDB" id="9806701at2"/>
<dbReference type="Gene3D" id="3.20.20.80">
    <property type="entry name" value="Glycosidases"/>
    <property type="match status" value="1"/>
</dbReference>
<dbReference type="Proteomes" id="UP000182692">
    <property type="component" value="Unassembled WGS sequence"/>
</dbReference>
<dbReference type="PROSITE" id="PS51257">
    <property type="entry name" value="PROKAR_LIPOPROTEIN"/>
    <property type="match status" value="1"/>
</dbReference>
<dbReference type="AlphaFoldDB" id="A0A1I5UC49"/>
<dbReference type="Pfam" id="PF17189">
    <property type="entry name" value="Glyco_hydro_30C"/>
    <property type="match status" value="1"/>
</dbReference>
<keyword evidence="4" id="KW-0326">Glycosidase</keyword>
<feature type="domain" description="Glycosyl hydrolase family 30 beta sandwich" evidence="6">
    <location>
        <begin position="515"/>
        <end position="565"/>
    </location>
</feature>
<evidence type="ECO:0000259" key="6">
    <source>
        <dbReference type="Pfam" id="PF17189"/>
    </source>
</evidence>
<feature type="domain" description="Glycosyl hydrolase family 30 TIM-barrel" evidence="5">
    <location>
        <begin position="86"/>
        <end position="373"/>
    </location>
</feature>
<dbReference type="InterPro" id="IPR033452">
    <property type="entry name" value="GH30_C"/>
</dbReference>
<dbReference type="PANTHER" id="PTHR11069">
    <property type="entry name" value="GLUCOSYLCERAMIDASE"/>
    <property type="match status" value="1"/>
</dbReference>
<sequence length="569" mass="62895">MEVKTLSAAFIALSSTMMLSCTPEYDREKPLIQANSKNFGLSSTSEILLTSEAGDKMSVMANHTFISEAASGTQIVIQPDVVKQTISGIGTSFTESSAFVLAHLPVEKRHEVMNKLYADTGANFSLTRTPIGSTDFSVEGKLGYAEVEGDSALKHFTIAPDSDGFSKAKYAGIQDESFDVLPMIHEAMAIKAKQDDGTLNIIASAWTAPPWMKDIDTWFIKGTKENNWEGTGGKLKPEYVSTYADYLVKYLEHYKEAGVDIWGLTPVNEPHGNSGNWESMHFTAETQNTFIKEFLGPKLKESAFADTRVLIYDQNRDHLEHWTDVILGDPDTAPYVYGSAVHWYSSTVDVYEDVMDRVHNTFPDFAIIHTEGTIDDLGKPAPNGILDPVKFQESGWFNNDEFWWNENATDWAYTATWAPNPENHPIYTPVHRYARDIIVSLNHWMAGWVDWNAVLDSNGGPNHAGNFCGAPIMIDVESGDVYYTPIYDVLAQFSKTIRPGDKAVQADTLLDGLDSDALHASASINSDNLLSVQLLNTTKQPIAYDLVIGAQHSAITIPANAVQTVRVQL</sequence>
<evidence type="ECO:0000256" key="4">
    <source>
        <dbReference type="RuleBase" id="RU361188"/>
    </source>
</evidence>
<dbReference type="EMBL" id="FOWR01000030">
    <property type="protein sequence ID" value="SFP92819.1"/>
    <property type="molecule type" value="Genomic_DNA"/>
</dbReference>
<proteinExistence type="inferred from homology"/>
<dbReference type="STRING" id="1121869.SAMN03084138_03555"/>
<dbReference type="RefSeq" id="WP_074927990.1">
    <property type="nucleotide sequence ID" value="NZ_FOWR01000030.1"/>
</dbReference>
<dbReference type="GO" id="GO:0004348">
    <property type="term" value="F:glucosylceramidase activity"/>
    <property type="evidence" value="ECO:0007669"/>
    <property type="project" value="InterPro"/>
</dbReference>
<dbReference type="InterPro" id="IPR033453">
    <property type="entry name" value="Glyco_hydro_30_TIM-barrel"/>
</dbReference>
<organism evidence="7 8">
    <name type="scientific">Enterovibrio norvegicus DSM 15893</name>
    <dbReference type="NCBI Taxonomy" id="1121869"/>
    <lineage>
        <taxon>Bacteria</taxon>
        <taxon>Pseudomonadati</taxon>
        <taxon>Pseudomonadota</taxon>
        <taxon>Gammaproteobacteria</taxon>
        <taxon>Vibrionales</taxon>
        <taxon>Vibrionaceae</taxon>
        <taxon>Enterovibrio</taxon>
    </lineage>
</organism>
<keyword evidence="3 4" id="KW-0378">Hydrolase</keyword>
<dbReference type="GO" id="GO:0006680">
    <property type="term" value="P:glucosylceramide catabolic process"/>
    <property type="evidence" value="ECO:0007669"/>
    <property type="project" value="TreeGrafter"/>
</dbReference>
<comment type="similarity">
    <text evidence="1 4">Belongs to the glycosyl hydrolase 30 family.</text>
</comment>
<reference evidence="7 8" key="1">
    <citation type="submission" date="2016-10" db="EMBL/GenBank/DDBJ databases">
        <authorList>
            <person name="de Groot N.N."/>
        </authorList>
    </citation>
    <scope>NUCLEOTIDE SEQUENCE [LARGE SCALE GENOMIC DNA]</scope>
    <source>
        <strain evidence="7 8">DSM 15893</strain>
    </source>
</reference>
<dbReference type="GO" id="GO:0016020">
    <property type="term" value="C:membrane"/>
    <property type="evidence" value="ECO:0007669"/>
    <property type="project" value="GOC"/>
</dbReference>
<feature type="domain" description="Glycosyl hydrolase family 30 TIM-barrel" evidence="5">
    <location>
        <begin position="431"/>
        <end position="497"/>
    </location>
</feature>
<evidence type="ECO:0000256" key="2">
    <source>
        <dbReference type="ARBA" id="ARBA00022729"/>
    </source>
</evidence>
<accession>A0A1I5UC49</accession>
<keyword evidence="2" id="KW-0732">Signal</keyword>
<protein>
    <submittedName>
        <fullName evidence="7">Glucosylceramidase</fullName>
    </submittedName>
</protein>
<evidence type="ECO:0000259" key="5">
    <source>
        <dbReference type="Pfam" id="PF02055"/>
    </source>
</evidence>
<evidence type="ECO:0000256" key="1">
    <source>
        <dbReference type="ARBA" id="ARBA00005382"/>
    </source>
</evidence>
<dbReference type="PRINTS" id="PR00843">
    <property type="entry name" value="GLHYDRLASE30"/>
</dbReference>
<dbReference type="Pfam" id="PF02055">
    <property type="entry name" value="Glyco_hydro_30"/>
    <property type="match status" value="2"/>
</dbReference>
<dbReference type="InterPro" id="IPR017853">
    <property type="entry name" value="GH"/>
</dbReference>
<dbReference type="PANTHER" id="PTHR11069:SF23">
    <property type="entry name" value="LYSOSOMAL ACID GLUCOSYLCERAMIDASE"/>
    <property type="match status" value="1"/>
</dbReference>
<dbReference type="GeneID" id="35874201"/>
<dbReference type="SUPFAM" id="SSF51445">
    <property type="entry name" value="(Trans)glycosidases"/>
    <property type="match status" value="1"/>
</dbReference>
<evidence type="ECO:0000256" key="3">
    <source>
        <dbReference type="ARBA" id="ARBA00022801"/>
    </source>
</evidence>
<evidence type="ECO:0000313" key="8">
    <source>
        <dbReference type="Proteomes" id="UP000182692"/>
    </source>
</evidence>
<dbReference type="InterPro" id="IPR001139">
    <property type="entry name" value="Glyco_hydro_30"/>
</dbReference>
<gene>
    <name evidence="7" type="ORF">SAMN03084138_03555</name>
</gene>
<evidence type="ECO:0000313" key="7">
    <source>
        <dbReference type="EMBL" id="SFP92819.1"/>
    </source>
</evidence>
<name>A0A1I5UC49_9GAMM</name>